<dbReference type="PROSITE" id="PS51832">
    <property type="entry name" value="HD_GYP"/>
    <property type="match status" value="1"/>
</dbReference>
<dbReference type="NCBIfam" id="TIGR00277">
    <property type="entry name" value="HDIG"/>
    <property type="match status" value="1"/>
</dbReference>
<name>A0ABS8HU82_9FIRM</name>
<dbReference type="Pfam" id="PF13487">
    <property type="entry name" value="HD_5"/>
    <property type="match status" value="1"/>
</dbReference>
<dbReference type="CDD" id="cd00077">
    <property type="entry name" value="HDc"/>
    <property type="match status" value="1"/>
</dbReference>
<dbReference type="EMBL" id="JAJHJB010000016">
    <property type="protein sequence ID" value="MCC5466181.1"/>
    <property type="molecule type" value="Genomic_DNA"/>
</dbReference>
<dbReference type="Gene3D" id="1.10.3210.10">
    <property type="entry name" value="Hypothetical protein af1432"/>
    <property type="match status" value="1"/>
</dbReference>
<sequence length="205" mass="23053">MLQNSIIDDEIIFQYPCNTRLEITNYLLTLIHQHDVDTAKHSCNVANIAARFAKRLNLSSQMIKDISFAALLHDIGKIKIPRQILNKPEKLTKSEFEIMQRHSQYGFVILNQIHPLQDIAEAVCCHHEKFDGNGYPSGKAGDEIPLIAQILSITDVYEALTSDRTYRKAMTQKEAFQVINSGRETHFNSVLVNMFLLGGASGGVP</sequence>
<dbReference type="PANTHER" id="PTHR43155">
    <property type="entry name" value="CYCLIC DI-GMP PHOSPHODIESTERASE PA4108-RELATED"/>
    <property type="match status" value="1"/>
</dbReference>
<dbReference type="InterPro" id="IPR003607">
    <property type="entry name" value="HD/PDEase_dom"/>
</dbReference>
<evidence type="ECO:0000313" key="2">
    <source>
        <dbReference type="EMBL" id="MCC5466181.1"/>
    </source>
</evidence>
<dbReference type="Proteomes" id="UP001165492">
    <property type="component" value="Unassembled WGS sequence"/>
</dbReference>
<evidence type="ECO:0000313" key="3">
    <source>
        <dbReference type="Proteomes" id="UP001165492"/>
    </source>
</evidence>
<dbReference type="RefSeq" id="WP_229535357.1">
    <property type="nucleotide sequence ID" value="NZ_JAJHJB010000016.1"/>
</dbReference>
<accession>A0ABS8HU82</accession>
<reference evidence="2" key="1">
    <citation type="submission" date="2021-11" db="EMBL/GenBank/DDBJ databases">
        <title>Description of a new species Pelosinus isolated from the bottom sediments of Lake Baikal.</title>
        <authorList>
            <person name="Zakharyuk A."/>
        </authorList>
    </citation>
    <scope>NUCLEOTIDE SEQUENCE</scope>
    <source>
        <strain evidence="2">Bkl1</strain>
    </source>
</reference>
<feature type="domain" description="HD-GYP" evidence="1">
    <location>
        <begin position="16"/>
        <end position="205"/>
    </location>
</feature>
<dbReference type="InterPro" id="IPR006675">
    <property type="entry name" value="HDIG_dom"/>
</dbReference>
<evidence type="ECO:0000259" key="1">
    <source>
        <dbReference type="PROSITE" id="PS51832"/>
    </source>
</evidence>
<protein>
    <submittedName>
        <fullName evidence="2">HD-GYP domain-containing protein</fullName>
    </submittedName>
</protein>
<keyword evidence="3" id="KW-1185">Reference proteome</keyword>
<proteinExistence type="predicted"/>
<gene>
    <name evidence="2" type="ORF">LMF89_12535</name>
</gene>
<dbReference type="PANTHER" id="PTHR43155:SF2">
    <property type="entry name" value="CYCLIC DI-GMP PHOSPHODIESTERASE PA4108"/>
    <property type="match status" value="1"/>
</dbReference>
<dbReference type="InterPro" id="IPR037522">
    <property type="entry name" value="HD_GYP_dom"/>
</dbReference>
<comment type="caution">
    <text evidence="2">The sequence shown here is derived from an EMBL/GenBank/DDBJ whole genome shotgun (WGS) entry which is preliminary data.</text>
</comment>
<organism evidence="2 3">
    <name type="scientific">Pelosinus baikalensis</name>
    <dbReference type="NCBI Taxonomy" id="2892015"/>
    <lineage>
        <taxon>Bacteria</taxon>
        <taxon>Bacillati</taxon>
        <taxon>Bacillota</taxon>
        <taxon>Negativicutes</taxon>
        <taxon>Selenomonadales</taxon>
        <taxon>Sporomusaceae</taxon>
        <taxon>Pelosinus</taxon>
    </lineage>
</organism>
<dbReference type="SMART" id="SM00471">
    <property type="entry name" value="HDc"/>
    <property type="match status" value="1"/>
</dbReference>
<dbReference type="SUPFAM" id="SSF109604">
    <property type="entry name" value="HD-domain/PDEase-like"/>
    <property type="match status" value="1"/>
</dbReference>